<evidence type="ECO:0008006" key="3">
    <source>
        <dbReference type="Google" id="ProtNLM"/>
    </source>
</evidence>
<sequence>MTEILSLQRLDTDMAIAELKSCGGAARGFLGLDPVTQNDSLLAAELKSLQAQLFSAGETVVGFAPNTDQPRQAYVASTSADPEPLRALLEFLTTYQRCTTFVAMVPDGVENCFADCGFEQVGVLPRHRWQNYDWQDVLVYVGRADSCRS</sequence>
<reference evidence="1 2" key="1">
    <citation type="submission" date="2018-08" db="EMBL/GenBank/DDBJ databases">
        <title>Genomic Encyclopedia of Archaeal and Bacterial Type Strains, Phase II (KMG-II): from individual species to whole genera.</title>
        <authorList>
            <person name="Goeker M."/>
        </authorList>
    </citation>
    <scope>NUCLEOTIDE SEQUENCE [LARGE SCALE GENOMIC DNA]</scope>
    <source>
        <strain evidence="1 2">DSM 45791</strain>
    </source>
</reference>
<gene>
    <name evidence="1" type="ORF">BCF44_118177</name>
</gene>
<dbReference type="AlphaFoldDB" id="A0A3E0GZM5"/>
<name>A0A3E0GZM5_9PSEU</name>
<comment type="caution">
    <text evidence="1">The sequence shown here is derived from an EMBL/GenBank/DDBJ whole genome shotgun (WGS) entry which is preliminary data.</text>
</comment>
<dbReference type="Proteomes" id="UP000256269">
    <property type="component" value="Unassembled WGS sequence"/>
</dbReference>
<proteinExistence type="predicted"/>
<dbReference type="EMBL" id="QUNO01000018">
    <property type="protein sequence ID" value="REH35317.1"/>
    <property type="molecule type" value="Genomic_DNA"/>
</dbReference>
<evidence type="ECO:0000313" key="1">
    <source>
        <dbReference type="EMBL" id="REH35317.1"/>
    </source>
</evidence>
<organism evidence="1 2">
    <name type="scientific">Kutzneria buriramensis</name>
    <dbReference type="NCBI Taxonomy" id="1045776"/>
    <lineage>
        <taxon>Bacteria</taxon>
        <taxon>Bacillati</taxon>
        <taxon>Actinomycetota</taxon>
        <taxon>Actinomycetes</taxon>
        <taxon>Pseudonocardiales</taxon>
        <taxon>Pseudonocardiaceae</taxon>
        <taxon>Kutzneria</taxon>
    </lineage>
</organism>
<evidence type="ECO:0000313" key="2">
    <source>
        <dbReference type="Proteomes" id="UP000256269"/>
    </source>
</evidence>
<dbReference type="RefSeq" id="WP_116180068.1">
    <property type="nucleotide sequence ID" value="NZ_CP144375.1"/>
</dbReference>
<dbReference type="OrthoDB" id="4268411at2"/>
<accession>A0A3E0GZM5</accession>
<protein>
    <recommendedName>
        <fullName evidence="3">N-acetyltransferase domain-containing protein</fullName>
    </recommendedName>
</protein>
<keyword evidence="2" id="KW-1185">Reference proteome</keyword>